<dbReference type="InterPro" id="IPR016135">
    <property type="entry name" value="UBQ-conjugating_enzyme/RWD"/>
</dbReference>
<evidence type="ECO:0000313" key="5">
    <source>
        <dbReference type="EnsemblMetazoa" id="XP_020896902.1"/>
    </source>
</evidence>
<keyword evidence="6" id="KW-1185">Reference proteome</keyword>
<dbReference type="Gene3D" id="3.10.110.10">
    <property type="entry name" value="Ubiquitin Conjugating Enzyme"/>
    <property type="match status" value="1"/>
</dbReference>
<dbReference type="Proteomes" id="UP000887567">
    <property type="component" value="Unplaced"/>
</dbReference>
<protein>
    <submittedName>
        <fullName evidence="5">Uncharacterized protein</fullName>
    </submittedName>
</protein>
<dbReference type="EnsemblMetazoa" id="XM_021041243.2">
    <property type="protein sequence ID" value="XP_020896902.1"/>
    <property type="gene ID" value="LOC110235750"/>
</dbReference>
<evidence type="ECO:0000313" key="6">
    <source>
        <dbReference type="Proteomes" id="UP000887567"/>
    </source>
</evidence>
<dbReference type="Pfam" id="PF18891">
    <property type="entry name" value="FANCL_d3"/>
    <property type="match status" value="1"/>
</dbReference>
<accession>A0A913X0C3</accession>
<dbReference type="GO" id="GO:0006513">
    <property type="term" value="P:protein monoubiquitination"/>
    <property type="evidence" value="ECO:0007669"/>
    <property type="project" value="TreeGrafter"/>
</dbReference>
<dbReference type="CDD" id="cd23786">
    <property type="entry name" value="ELF_FANCL"/>
    <property type="match status" value="1"/>
</dbReference>
<dbReference type="InterPro" id="IPR044037">
    <property type="entry name" value="FANCL_d3"/>
</dbReference>
<dbReference type="InterPro" id="IPR013083">
    <property type="entry name" value="Znf_RING/FYVE/PHD"/>
</dbReference>
<dbReference type="OrthoDB" id="10263265at2759"/>
<dbReference type="AlphaFoldDB" id="A0A913X0C3"/>
<dbReference type="Pfam" id="PF11793">
    <property type="entry name" value="FANCL_C"/>
    <property type="match status" value="1"/>
</dbReference>
<dbReference type="Gene3D" id="3.30.40.10">
    <property type="entry name" value="Zinc/RING finger domain, C3HC4 (zinc finger)"/>
    <property type="match status" value="1"/>
</dbReference>
<dbReference type="SMART" id="SM01197">
    <property type="entry name" value="FANCL_C"/>
    <property type="match status" value="1"/>
</dbReference>
<evidence type="ECO:0000259" key="3">
    <source>
        <dbReference type="Pfam" id="PF18890"/>
    </source>
</evidence>
<dbReference type="SUPFAM" id="SSF57850">
    <property type="entry name" value="RING/U-box"/>
    <property type="match status" value="1"/>
</dbReference>
<dbReference type="GO" id="GO:0043240">
    <property type="term" value="C:Fanconi anaemia nuclear complex"/>
    <property type="evidence" value="ECO:0007669"/>
    <property type="project" value="InterPro"/>
</dbReference>
<feature type="domain" description="FANCL C-terminal" evidence="2">
    <location>
        <begin position="303"/>
        <end position="370"/>
    </location>
</feature>
<sequence length="374" mass="43504">MAGKVEVFEVCPLLIPQDSSFRRYEGYITVCHKSFRISISLPESSNMKDARIECCWKLKHLLKDYQGVLKQRLDQSADLPSFLTELKTILERLLQSKNEERIINHPKYYTQLIEEMEAISWDKLVYIDPSFTSLKLMAKDNKKRDHFLTIKLSPQHPNVPPTCTTDLPGKFSFSWTSSKDYQLKELHHQFEQALTNYQEFWDMMDEIDQNTWVLEPDHPQRACTTRRIALGNNSSIHIDINPLHPRLLPECRFLGADHVIIPLRENLNSNLNLWNPESSVFINLQNLLKLKFPSPTNTKKEDFSMECGICYAYRLNDAIPDKACDDSRCGQPFHQLCLIEWLKSLPSSRQSFNMIFGECPYCNKPITVKVTGTR</sequence>
<dbReference type="Pfam" id="PF09765">
    <property type="entry name" value="FANCL_d1"/>
    <property type="match status" value="1"/>
</dbReference>
<dbReference type="FunFam" id="3.30.40.10:FF:000221">
    <property type="entry name" value="E3 ubiquitin-protein ligase FANCL isoform X2"/>
    <property type="match status" value="1"/>
</dbReference>
<dbReference type="Gene3D" id="3.10.110.20">
    <property type="entry name" value="RWD domain-like"/>
    <property type="match status" value="1"/>
</dbReference>
<dbReference type="FunFam" id="3.10.110.20:FF:000001">
    <property type="entry name" value="E3 ubiquitin-protein ligase FANCL"/>
    <property type="match status" value="1"/>
</dbReference>
<dbReference type="PANTHER" id="PTHR13206">
    <property type="entry name" value="UBIQUITIN LIGASE PROTEIN PHF9 FANCONI ANEMIA GROUP L PROTEIN"/>
    <property type="match status" value="1"/>
</dbReference>
<dbReference type="CDD" id="cd16490">
    <property type="entry name" value="RING-CH-C4HC3_FANCL"/>
    <property type="match status" value="1"/>
</dbReference>
<feature type="domain" description="FANCL UBC-like" evidence="4">
    <location>
        <begin position="199"/>
        <end position="295"/>
    </location>
</feature>
<dbReference type="RefSeq" id="XP_020896902.1">
    <property type="nucleotide sequence ID" value="XM_021041243.2"/>
</dbReference>
<evidence type="ECO:0000259" key="4">
    <source>
        <dbReference type="Pfam" id="PF18891"/>
    </source>
</evidence>
<dbReference type="InterPro" id="IPR043898">
    <property type="entry name" value="FANCL_d2"/>
</dbReference>
<dbReference type="OMA" id="NRPFHAK"/>
<dbReference type="InterPro" id="IPR026850">
    <property type="entry name" value="FANCL_C"/>
</dbReference>
<dbReference type="InterPro" id="IPR026848">
    <property type="entry name" value="Fancl"/>
</dbReference>
<dbReference type="InterPro" id="IPR043003">
    <property type="entry name" value="FANCL_d3_sf"/>
</dbReference>
<dbReference type="KEGG" id="epa:110235750"/>
<feature type="domain" description="FANCL UBC-like" evidence="3">
    <location>
        <begin position="106"/>
        <end position="197"/>
    </location>
</feature>
<dbReference type="GeneID" id="110235750"/>
<dbReference type="PANTHER" id="PTHR13206:SF0">
    <property type="entry name" value="E3 UBIQUITIN-PROTEIN LIGASE FANCL"/>
    <property type="match status" value="1"/>
</dbReference>
<dbReference type="Pfam" id="PF18890">
    <property type="entry name" value="FANCL_d2"/>
    <property type="match status" value="1"/>
</dbReference>
<organism evidence="5 6">
    <name type="scientific">Exaiptasia diaphana</name>
    <name type="common">Tropical sea anemone</name>
    <name type="synonym">Aiptasia pulchella</name>
    <dbReference type="NCBI Taxonomy" id="2652724"/>
    <lineage>
        <taxon>Eukaryota</taxon>
        <taxon>Metazoa</taxon>
        <taxon>Cnidaria</taxon>
        <taxon>Anthozoa</taxon>
        <taxon>Hexacorallia</taxon>
        <taxon>Actiniaria</taxon>
        <taxon>Aiptasiidae</taxon>
        <taxon>Exaiptasia</taxon>
    </lineage>
</organism>
<feature type="domain" description="Fanconi anemia complex subunit FancL WD-repeat containing" evidence="1">
    <location>
        <begin position="6"/>
        <end position="92"/>
    </location>
</feature>
<name>A0A913X0C3_EXADI</name>
<dbReference type="GO" id="GO:0036297">
    <property type="term" value="P:interstrand cross-link repair"/>
    <property type="evidence" value="ECO:0007669"/>
    <property type="project" value="InterPro"/>
</dbReference>
<dbReference type="CDD" id="cd23831">
    <property type="entry name" value="DRWD-N_FANCL"/>
    <property type="match status" value="1"/>
</dbReference>
<reference evidence="5" key="1">
    <citation type="submission" date="2022-11" db="UniProtKB">
        <authorList>
            <consortium name="EnsemblMetazoa"/>
        </authorList>
    </citation>
    <scope>IDENTIFICATION</scope>
</reference>
<evidence type="ECO:0000259" key="2">
    <source>
        <dbReference type="Pfam" id="PF11793"/>
    </source>
</evidence>
<dbReference type="InterPro" id="IPR019162">
    <property type="entry name" value="FancL_WD-rpt_cont_dom"/>
</dbReference>
<evidence type="ECO:0000259" key="1">
    <source>
        <dbReference type="Pfam" id="PF09765"/>
    </source>
</evidence>
<dbReference type="CDD" id="cd23832">
    <property type="entry name" value="DRWD-C_FANCL"/>
    <property type="match status" value="1"/>
</dbReference>
<dbReference type="GO" id="GO:0061630">
    <property type="term" value="F:ubiquitin protein ligase activity"/>
    <property type="evidence" value="ECO:0007669"/>
    <property type="project" value="TreeGrafter"/>
</dbReference>
<proteinExistence type="predicted"/>